<proteinExistence type="predicted"/>
<evidence type="ECO:0000313" key="14">
    <source>
        <dbReference type="EMBL" id="ETV88224.1"/>
    </source>
</evidence>
<accession>W4HAC8</accession>
<dbReference type="SMART" id="SM00119">
    <property type="entry name" value="HECTc"/>
    <property type="match status" value="1"/>
</dbReference>
<keyword evidence="11" id="KW-0812">Transmembrane</keyword>
<dbReference type="STRING" id="112090.W4HAC8"/>
<dbReference type="PANTHER" id="PTHR11254:SF440">
    <property type="entry name" value="E3 UBIQUITIN-PROTEIN LIGASE NEDD-4"/>
    <property type="match status" value="1"/>
</dbReference>
<dbReference type="GO" id="GO:0006511">
    <property type="term" value="P:ubiquitin-dependent protein catabolic process"/>
    <property type="evidence" value="ECO:0007669"/>
    <property type="project" value="TreeGrafter"/>
</dbReference>
<evidence type="ECO:0000256" key="9">
    <source>
        <dbReference type="PROSITE-ProRule" id="PRU00104"/>
    </source>
</evidence>
<feature type="domain" description="HECT" evidence="13">
    <location>
        <begin position="330"/>
        <end position="666"/>
    </location>
</feature>
<dbReference type="GO" id="GO:0008270">
    <property type="term" value="F:zinc ion binding"/>
    <property type="evidence" value="ECO:0007669"/>
    <property type="project" value="UniProtKB-KW"/>
</dbReference>
<organism evidence="14">
    <name type="scientific">Aphanomyces astaci</name>
    <name type="common">Crayfish plague agent</name>
    <dbReference type="NCBI Taxonomy" id="112090"/>
    <lineage>
        <taxon>Eukaryota</taxon>
        <taxon>Sar</taxon>
        <taxon>Stramenopiles</taxon>
        <taxon>Oomycota</taxon>
        <taxon>Saprolegniomycetes</taxon>
        <taxon>Saprolegniales</taxon>
        <taxon>Verrucalvaceae</taxon>
        <taxon>Aphanomyces</taxon>
    </lineage>
</organism>
<dbReference type="GO" id="GO:0061630">
    <property type="term" value="F:ubiquitin protein ligase activity"/>
    <property type="evidence" value="ECO:0007669"/>
    <property type="project" value="UniProtKB-EC"/>
</dbReference>
<evidence type="ECO:0000256" key="7">
    <source>
        <dbReference type="ARBA" id="ARBA00022786"/>
    </source>
</evidence>
<dbReference type="Gene3D" id="3.90.1750.10">
    <property type="entry name" value="Hect, E3 ligase catalytic domains"/>
    <property type="match status" value="1"/>
</dbReference>
<dbReference type="GO" id="GO:0016567">
    <property type="term" value="P:protein ubiquitination"/>
    <property type="evidence" value="ECO:0007669"/>
    <property type="project" value="TreeGrafter"/>
</dbReference>
<comment type="pathway">
    <text evidence="2">Protein modification; protein ubiquitination.</text>
</comment>
<evidence type="ECO:0000256" key="1">
    <source>
        <dbReference type="ARBA" id="ARBA00000885"/>
    </source>
</evidence>
<dbReference type="GO" id="GO:0005737">
    <property type="term" value="C:cytoplasm"/>
    <property type="evidence" value="ECO:0007669"/>
    <property type="project" value="TreeGrafter"/>
</dbReference>
<keyword evidence="11" id="KW-1133">Transmembrane helix</keyword>
<dbReference type="FunFam" id="3.30.2410.10:FF:000009">
    <property type="entry name" value="Probable E3 ubiquitin-protein ligase HECTD2"/>
    <property type="match status" value="1"/>
</dbReference>
<dbReference type="VEuPathDB" id="FungiDB:H257_01530"/>
<dbReference type="OrthoDB" id="8068875at2759"/>
<evidence type="ECO:0000256" key="6">
    <source>
        <dbReference type="ARBA" id="ARBA00022771"/>
    </source>
</evidence>
<evidence type="ECO:0000259" key="13">
    <source>
        <dbReference type="PROSITE" id="PS50237"/>
    </source>
</evidence>
<dbReference type="CDD" id="cd00078">
    <property type="entry name" value="HECTc"/>
    <property type="match status" value="1"/>
</dbReference>
<dbReference type="Pfam" id="PF00632">
    <property type="entry name" value="HECT"/>
    <property type="match status" value="1"/>
</dbReference>
<evidence type="ECO:0000259" key="12">
    <source>
        <dbReference type="PROSITE" id="PS50199"/>
    </source>
</evidence>
<dbReference type="EMBL" id="KI913115">
    <property type="protein sequence ID" value="ETV88224.1"/>
    <property type="molecule type" value="Genomic_DNA"/>
</dbReference>
<dbReference type="GeneID" id="20803526"/>
<dbReference type="InterPro" id="IPR035983">
    <property type="entry name" value="Hect_E3_ubiquitin_ligase"/>
</dbReference>
<keyword evidence="6 10" id="KW-0863">Zinc-finger</keyword>
<feature type="domain" description="RanBP2-type" evidence="12">
    <location>
        <begin position="72"/>
        <end position="101"/>
    </location>
</feature>
<dbReference type="PANTHER" id="PTHR11254">
    <property type="entry name" value="HECT DOMAIN UBIQUITIN-PROTEIN LIGASE"/>
    <property type="match status" value="1"/>
</dbReference>
<evidence type="ECO:0000256" key="10">
    <source>
        <dbReference type="PROSITE-ProRule" id="PRU00322"/>
    </source>
</evidence>
<comment type="catalytic activity">
    <reaction evidence="1">
        <text>S-ubiquitinyl-[E2 ubiquitin-conjugating enzyme]-L-cysteine + [acceptor protein]-L-lysine = [E2 ubiquitin-conjugating enzyme]-L-cysteine + N(6)-ubiquitinyl-[acceptor protein]-L-lysine.</text>
        <dbReference type="EC" id="2.3.2.26"/>
    </reaction>
</comment>
<reference evidence="14" key="1">
    <citation type="submission" date="2013-12" db="EMBL/GenBank/DDBJ databases">
        <title>The Genome Sequence of Aphanomyces astaci APO3.</title>
        <authorList>
            <consortium name="The Broad Institute Genomics Platform"/>
            <person name="Russ C."/>
            <person name="Tyler B."/>
            <person name="van West P."/>
            <person name="Dieguez-Uribeondo J."/>
            <person name="Young S.K."/>
            <person name="Zeng Q."/>
            <person name="Gargeya S."/>
            <person name="Fitzgerald M."/>
            <person name="Abouelleil A."/>
            <person name="Alvarado L."/>
            <person name="Chapman S.B."/>
            <person name="Gainer-Dewar J."/>
            <person name="Goldberg J."/>
            <person name="Griggs A."/>
            <person name="Gujja S."/>
            <person name="Hansen M."/>
            <person name="Howarth C."/>
            <person name="Imamovic A."/>
            <person name="Ireland A."/>
            <person name="Larimer J."/>
            <person name="McCowan C."/>
            <person name="Murphy C."/>
            <person name="Pearson M."/>
            <person name="Poon T.W."/>
            <person name="Priest M."/>
            <person name="Roberts A."/>
            <person name="Saif S."/>
            <person name="Shea T."/>
            <person name="Sykes S."/>
            <person name="Wortman J."/>
            <person name="Nusbaum C."/>
            <person name="Birren B."/>
        </authorList>
    </citation>
    <scope>NUCLEOTIDE SEQUENCE [LARGE SCALE GENOMIC DNA]</scope>
    <source>
        <strain evidence="14">APO3</strain>
    </source>
</reference>
<dbReference type="InterPro" id="IPR000569">
    <property type="entry name" value="HECT_dom"/>
</dbReference>
<dbReference type="PROSITE" id="PS50199">
    <property type="entry name" value="ZF_RANBP2_2"/>
    <property type="match status" value="1"/>
</dbReference>
<feature type="transmembrane region" description="Helical" evidence="11">
    <location>
        <begin position="21"/>
        <end position="40"/>
    </location>
</feature>
<dbReference type="InterPro" id="IPR001876">
    <property type="entry name" value="Znf_RanBP2"/>
</dbReference>
<dbReference type="EC" id="2.3.2.26" evidence="3"/>
<dbReference type="RefSeq" id="XP_009823087.1">
    <property type="nucleotide sequence ID" value="XM_009824785.1"/>
</dbReference>
<evidence type="ECO:0000256" key="3">
    <source>
        <dbReference type="ARBA" id="ARBA00012485"/>
    </source>
</evidence>
<evidence type="ECO:0000256" key="4">
    <source>
        <dbReference type="ARBA" id="ARBA00022679"/>
    </source>
</evidence>
<dbReference type="PROSITE" id="PS50237">
    <property type="entry name" value="HECT"/>
    <property type="match status" value="1"/>
</dbReference>
<gene>
    <name evidence="14" type="ORF">H257_01530</name>
</gene>
<dbReference type="SUPFAM" id="SSF56204">
    <property type="entry name" value="Hect, E3 ligase catalytic domain"/>
    <property type="match status" value="1"/>
</dbReference>
<sequence length="666" mass="75843">MTPSTAILRGLQKGENPNANFFFYASILIMFVSCGLYNFFFKRRLEAQLLAQHQASQEQVYRQDVIASDQGMENLWACDVCDFKNYDGHKTCILCGTERDFTLYGKASSKRSSGNDDGAKTAMPSSLSPTNFVLMNDSTPRTIKKNRNFAKLRLNNLNIRQKGARRRHDWVRNVDEASGDIVWGRNRDVLDHKVLKRIVAKDTRGHPHLPNDDGDFDLPMLRDSVSSVSSAGSVASVGYVSKLVLTPKHPEGRMSFETAEGQTAFQTVNPTVFSSADLKDVSQLTFQQKHAWFVQYTSTMEVPWEYGHMLLEIDRSNLLHNSCEQLLWASHDQLHQSLRIKFLNEPGVDAGGLEREWFTLMTEEIFDERTGLFHAGMDNAYMIRPTSSDASEDHLMYFQAIGRFVGRGLFEGMLLDAHLALPLYKHILGTPITFSDLEFVDVELYNNLRWLKQNKGVESLCLDFSVNVAQVDKEPLTIDLCPNGRHIAVTDDNKDEYVYLRFKWIMLTSISPQLASLIKGIYSVIPLEMLSVFDHQELELLMCGIPDVNVDDWKAHTTYIGNDCDPQVIEWFWDVVTDFTTEQRARLLQFTTGSARVPVQGFKTLTMNDGRICLFAIQGIRKEECLYPRAHTCFNRLDLPMYSSKKDLETALTMVIKMEVTGFTIE</sequence>
<dbReference type="AlphaFoldDB" id="W4HAC8"/>
<evidence type="ECO:0000256" key="2">
    <source>
        <dbReference type="ARBA" id="ARBA00004906"/>
    </source>
</evidence>
<keyword evidence="7 9" id="KW-0833">Ubl conjugation pathway</keyword>
<name>W4HAC8_APHAT</name>
<dbReference type="FunFam" id="3.30.2160.10:FF:000001">
    <property type="entry name" value="E3 ubiquitin-protein ligase NEDD4-like"/>
    <property type="match status" value="1"/>
</dbReference>
<protein>
    <recommendedName>
        <fullName evidence="3">HECT-type E3 ubiquitin transferase</fullName>
        <ecNumber evidence="3">2.3.2.26</ecNumber>
    </recommendedName>
</protein>
<dbReference type="Gene3D" id="3.30.2160.10">
    <property type="entry name" value="Hect, E3 ligase catalytic domain"/>
    <property type="match status" value="1"/>
</dbReference>
<keyword evidence="5" id="KW-0479">Metal-binding</keyword>
<dbReference type="Gene3D" id="3.30.2410.10">
    <property type="entry name" value="Hect, E3 ligase catalytic domain"/>
    <property type="match status" value="1"/>
</dbReference>
<dbReference type="PROSITE" id="PS01358">
    <property type="entry name" value="ZF_RANBP2_1"/>
    <property type="match status" value="1"/>
</dbReference>
<keyword evidence="11" id="KW-0472">Membrane</keyword>
<feature type="active site" description="Glycyl thioester intermediate" evidence="9">
    <location>
        <position position="633"/>
    </location>
</feature>
<keyword evidence="4" id="KW-0808">Transferase</keyword>
<dbReference type="InterPro" id="IPR050409">
    <property type="entry name" value="E3_ubiq-protein_ligase"/>
</dbReference>
<evidence type="ECO:0000256" key="8">
    <source>
        <dbReference type="ARBA" id="ARBA00022833"/>
    </source>
</evidence>
<evidence type="ECO:0000256" key="5">
    <source>
        <dbReference type="ARBA" id="ARBA00022723"/>
    </source>
</evidence>
<keyword evidence="8" id="KW-0862">Zinc</keyword>
<evidence type="ECO:0000256" key="11">
    <source>
        <dbReference type="SAM" id="Phobius"/>
    </source>
</evidence>